<keyword evidence="1" id="KW-0175">Coiled coil</keyword>
<evidence type="ECO:0000256" key="2">
    <source>
        <dbReference type="SAM" id="MobiDB-lite"/>
    </source>
</evidence>
<evidence type="ECO:0000313" key="4">
    <source>
        <dbReference type="Proteomes" id="UP000198348"/>
    </source>
</evidence>
<dbReference type="Proteomes" id="UP000198348">
    <property type="component" value="Unassembled WGS sequence"/>
</dbReference>
<sequence length="315" mass="31415">MITLRYHIVSIAAAFLALAVGVVLGSTTLSGTLLSGLADDNSELASRVSELETERNALQARLADADGFASSVGPRVVSDRLDERSVVLFTTEEADPTDRDAIADLIEDSGARVTGEVRLSDAFADPAKSDRLVDIVTRLQPSGTELPTSGGPGRLAGSLLGQTLLLDAESADEQASSDEQAAVLRGLAEGGFVEADEDVEPAQLAVVLTGGESEGDGAGDRAATVARFAVGMDKSGAGTVLAGAAGSASGNGPVGVVRADSSASGVLSTVDNAHTAAGRVTTVLALREQLEGEAGQYGIAGNAGAPAPGAGSSGS</sequence>
<name>A0A238ZU91_9PSEU</name>
<proteinExistence type="predicted"/>
<feature type="region of interest" description="Disordered" evidence="2">
    <location>
        <begin position="296"/>
        <end position="315"/>
    </location>
</feature>
<reference evidence="3 4" key="1">
    <citation type="submission" date="2017-06" db="EMBL/GenBank/DDBJ databases">
        <authorList>
            <person name="Kim H.J."/>
            <person name="Triplett B.A."/>
        </authorList>
    </citation>
    <scope>NUCLEOTIDE SEQUENCE [LARGE SCALE GENOMIC DNA]</scope>
    <source>
        <strain evidence="3 4">DSM 45207</strain>
    </source>
</reference>
<evidence type="ECO:0000256" key="1">
    <source>
        <dbReference type="SAM" id="Coils"/>
    </source>
</evidence>
<dbReference type="EMBL" id="FZNW01000026">
    <property type="protein sequence ID" value="SNR86996.1"/>
    <property type="molecule type" value="Genomic_DNA"/>
</dbReference>
<dbReference type="AlphaFoldDB" id="A0A238ZU91"/>
<accession>A0A238ZU91</accession>
<dbReference type="RefSeq" id="WP_089303165.1">
    <property type="nucleotide sequence ID" value="NZ_FZNW01000026.1"/>
</dbReference>
<evidence type="ECO:0000313" key="3">
    <source>
        <dbReference type="EMBL" id="SNR86996.1"/>
    </source>
</evidence>
<dbReference type="GO" id="GO:0055070">
    <property type="term" value="P:copper ion homeostasis"/>
    <property type="evidence" value="ECO:0007669"/>
    <property type="project" value="InterPro"/>
</dbReference>
<dbReference type="GO" id="GO:0016020">
    <property type="term" value="C:membrane"/>
    <property type="evidence" value="ECO:0007669"/>
    <property type="project" value="InterPro"/>
</dbReference>
<feature type="compositionally biased region" description="Low complexity" evidence="2">
    <location>
        <begin position="300"/>
        <end position="315"/>
    </location>
</feature>
<keyword evidence="4" id="KW-1185">Reference proteome</keyword>
<organism evidence="3 4">
    <name type="scientific">Haloechinothrix alba</name>
    <dbReference type="NCBI Taxonomy" id="664784"/>
    <lineage>
        <taxon>Bacteria</taxon>
        <taxon>Bacillati</taxon>
        <taxon>Actinomycetota</taxon>
        <taxon>Actinomycetes</taxon>
        <taxon>Pseudonocardiales</taxon>
        <taxon>Pseudonocardiaceae</taxon>
        <taxon>Haloechinothrix</taxon>
    </lineage>
</organism>
<feature type="coiled-coil region" evidence="1">
    <location>
        <begin position="34"/>
        <end position="61"/>
    </location>
</feature>
<protein>
    <submittedName>
        <fullName evidence="3">Copper transport outer membrane protein, MctB</fullName>
    </submittedName>
</protein>
<dbReference type="Pfam" id="PF11382">
    <property type="entry name" value="MctB"/>
    <property type="match status" value="1"/>
</dbReference>
<dbReference type="InterPro" id="IPR021522">
    <property type="entry name" value="MctB"/>
</dbReference>
<gene>
    <name evidence="3" type="ORF">SAMN06265360_1262</name>
</gene>
<dbReference type="OrthoDB" id="4350157at2"/>